<gene>
    <name evidence="1" type="ORF">FC81_GL000570</name>
</gene>
<sequence>MSLTENNDDWLIKKLDKLAESARDYEERAFFYSMSLTALQQAKRIEQAQGELDGRLWNPSQW</sequence>
<accession>A0A0R1MEE2</accession>
<evidence type="ECO:0000313" key="1">
    <source>
        <dbReference type="EMBL" id="KRL02683.1"/>
    </source>
</evidence>
<proteinExistence type="predicted"/>
<organism evidence="1 2">
    <name type="scientific">Liquorilactobacillus capillatus DSM 19910</name>
    <dbReference type="NCBI Taxonomy" id="1423731"/>
    <lineage>
        <taxon>Bacteria</taxon>
        <taxon>Bacillati</taxon>
        <taxon>Bacillota</taxon>
        <taxon>Bacilli</taxon>
        <taxon>Lactobacillales</taxon>
        <taxon>Lactobacillaceae</taxon>
        <taxon>Liquorilactobacillus</taxon>
    </lineage>
</organism>
<dbReference type="EMBL" id="AZEF01000010">
    <property type="protein sequence ID" value="KRL02683.1"/>
    <property type="molecule type" value="Genomic_DNA"/>
</dbReference>
<dbReference type="Proteomes" id="UP000051621">
    <property type="component" value="Unassembled WGS sequence"/>
</dbReference>
<keyword evidence="2" id="KW-1185">Reference proteome</keyword>
<reference evidence="1 2" key="1">
    <citation type="journal article" date="2015" name="Genome Announc.">
        <title>Expanding the biotechnology potential of lactobacilli through comparative genomics of 213 strains and associated genera.</title>
        <authorList>
            <person name="Sun Z."/>
            <person name="Harris H.M."/>
            <person name="McCann A."/>
            <person name="Guo C."/>
            <person name="Argimon S."/>
            <person name="Zhang W."/>
            <person name="Yang X."/>
            <person name="Jeffery I.B."/>
            <person name="Cooney J.C."/>
            <person name="Kagawa T.F."/>
            <person name="Liu W."/>
            <person name="Song Y."/>
            <person name="Salvetti E."/>
            <person name="Wrobel A."/>
            <person name="Rasinkangas P."/>
            <person name="Parkhill J."/>
            <person name="Rea M.C."/>
            <person name="O'Sullivan O."/>
            <person name="Ritari J."/>
            <person name="Douillard F.P."/>
            <person name="Paul Ross R."/>
            <person name="Yang R."/>
            <person name="Briner A.E."/>
            <person name="Felis G.E."/>
            <person name="de Vos W.M."/>
            <person name="Barrangou R."/>
            <person name="Klaenhammer T.R."/>
            <person name="Caufield P.W."/>
            <person name="Cui Y."/>
            <person name="Zhang H."/>
            <person name="O'Toole P.W."/>
        </authorList>
    </citation>
    <scope>NUCLEOTIDE SEQUENCE [LARGE SCALE GENOMIC DNA]</scope>
    <source>
        <strain evidence="1 2">DSM 19910</strain>
    </source>
</reference>
<dbReference type="STRING" id="1423731.FC81_GL000570"/>
<dbReference type="PATRIC" id="fig|1423731.3.peg.585"/>
<name>A0A0R1MEE2_9LACO</name>
<dbReference type="RefSeq" id="WP_057742673.1">
    <property type="nucleotide sequence ID" value="NZ_AZEF01000010.1"/>
</dbReference>
<evidence type="ECO:0000313" key="2">
    <source>
        <dbReference type="Proteomes" id="UP000051621"/>
    </source>
</evidence>
<dbReference type="AlphaFoldDB" id="A0A0R1MEE2"/>
<protein>
    <submittedName>
        <fullName evidence="1">Uncharacterized protein</fullName>
    </submittedName>
</protein>
<comment type="caution">
    <text evidence="1">The sequence shown here is derived from an EMBL/GenBank/DDBJ whole genome shotgun (WGS) entry which is preliminary data.</text>
</comment>